<dbReference type="EMBL" id="CAXLJL010000077">
    <property type="protein sequence ID" value="CAL5130880.1"/>
    <property type="molecule type" value="Genomic_DNA"/>
</dbReference>
<protein>
    <submittedName>
        <fullName evidence="2">Uncharacterized protein</fullName>
    </submittedName>
</protein>
<evidence type="ECO:0000313" key="2">
    <source>
        <dbReference type="EMBL" id="CAL5130880.1"/>
    </source>
</evidence>
<organism evidence="2 3">
    <name type="scientific">Calicophoron daubneyi</name>
    <name type="common">Rumen fluke</name>
    <name type="synonym">Paramphistomum daubneyi</name>
    <dbReference type="NCBI Taxonomy" id="300641"/>
    <lineage>
        <taxon>Eukaryota</taxon>
        <taxon>Metazoa</taxon>
        <taxon>Spiralia</taxon>
        <taxon>Lophotrochozoa</taxon>
        <taxon>Platyhelminthes</taxon>
        <taxon>Trematoda</taxon>
        <taxon>Digenea</taxon>
        <taxon>Plagiorchiida</taxon>
        <taxon>Pronocephalata</taxon>
        <taxon>Paramphistomoidea</taxon>
        <taxon>Paramphistomidae</taxon>
        <taxon>Calicophoron</taxon>
    </lineage>
</organism>
<dbReference type="Proteomes" id="UP001497525">
    <property type="component" value="Unassembled WGS sequence"/>
</dbReference>
<feature type="region of interest" description="Disordered" evidence="1">
    <location>
        <begin position="1"/>
        <end position="47"/>
    </location>
</feature>
<proteinExistence type="predicted"/>
<name>A0AAV2T0W7_CALDB</name>
<gene>
    <name evidence="2" type="ORF">CDAUBV1_LOCUS3085</name>
</gene>
<accession>A0AAV2T0W7</accession>
<feature type="region of interest" description="Disordered" evidence="1">
    <location>
        <begin position="362"/>
        <end position="382"/>
    </location>
</feature>
<sequence>MFSNQYMGTKLASRSLPRPGTGTPRMSSYDSRPSPINARVPDDEGEEVDYSFMNLPVSERRKLFLGGGRPTPLRVAGVATIPRQRYSTRTMPSRYETQSEYGGGGVDEAFGWEPRGAPKWATINRATGRSTTSTGSIILSAPGGGRTYVDEVPTVATSVEIQRTAPSVNDSVFEPKSRSIGRFVQVRPNRVVVHPQFSATLKVQEPYATGPRTRVVSNANTRIYPVRHMSATAQLNGPTYLQPEYWRPVSGTSGRVAQPLRVNVYAGDVTTTRYSPPERAWSPNSPIYPAYPAYADQRYIYESPIQRERYRRAGSVQPSATYVRPSPPIAHRVETQQTWKPMQAPNWIESNRPRRQGRYISTTHQNAGMQRPEPQEVGVSDF</sequence>
<dbReference type="AlphaFoldDB" id="A0AAV2T0W7"/>
<reference evidence="2" key="1">
    <citation type="submission" date="2024-06" db="EMBL/GenBank/DDBJ databases">
        <authorList>
            <person name="Liu X."/>
            <person name="Lenzi L."/>
            <person name="Haldenby T S."/>
            <person name="Uol C."/>
        </authorList>
    </citation>
    <scope>NUCLEOTIDE SEQUENCE</scope>
</reference>
<evidence type="ECO:0000313" key="3">
    <source>
        <dbReference type="Proteomes" id="UP001497525"/>
    </source>
</evidence>
<evidence type="ECO:0000256" key="1">
    <source>
        <dbReference type="SAM" id="MobiDB-lite"/>
    </source>
</evidence>
<comment type="caution">
    <text evidence="2">The sequence shown here is derived from an EMBL/GenBank/DDBJ whole genome shotgun (WGS) entry which is preliminary data.</text>
</comment>